<dbReference type="STRING" id="60137.SAMN04488041_101394"/>
<reference evidence="2" key="1">
    <citation type="submission" date="2016-10" db="EMBL/GenBank/DDBJ databases">
        <authorList>
            <person name="Varghese N."/>
            <person name="Submissions S."/>
        </authorList>
    </citation>
    <scope>NUCLEOTIDE SEQUENCE [LARGE SCALE GENOMIC DNA]</scope>
    <source>
        <strain evidence="2">DSM 10014</strain>
    </source>
</reference>
<name>A0A1H2R5A2_9RHOB</name>
<dbReference type="EMBL" id="FNNB01000001">
    <property type="protein sequence ID" value="SDW14626.1"/>
    <property type="molecule type" value="Genomic_DNA"/>
</dbReference>
<proteinExistence type="predicted"/>
<sequence length="72" mass="7596">MQALPLLLIAGLSLHACGTETSSVLPTVKDYPRAVQAQAANELEALPEGSVLPVLIGDYAVLREQLRAGRAQ</sequence>
<dbReference type="Proteomes" id="UP000183076">
    <property type="component" value="Unassembled WGS sequence"/>
</dbReference>
<protein>
    <submittedName>
        <fullName evidence="1">Uncharacterized protein</fullName>
    </submittedName>
</protein>
<gene>
    <name evidence="1" type="ORF">SAMN04488041_101394</name>
</gene>
<dbReference type="AlphaFoldDB" id="A0A1H2R5A2"/>
<dbReference type="GeneID" id="94019715"/>
<evidence type="ECO:0000313" key="2">
    <source>
        <dbReference type="Proteomes" id="UP000183076"/>
    </source>
</evidence>
<accession>A0A1H2R5A2</accession>
<dbReference type="RefSeq" id="WP_074634625.1">
    <property type="nucleotide sequence ID" value="NZ_CP160849.1"/>
</dbReference>
<organism evidence="1 2">
    <name type="scientific">Sulfitobacter pontiacus</name>
    <dbReference type="NCBI Taxonomy" id="60137"/>
    <lineage>
        <taxon>Bacteria</taxon>
        <taxon>Pseudomonadati</taxon>
        <taxon>Pseudomonadota</taxon>
        <taxon>Alphaproteobacteria</taxon>
        <taxon>Rhodobacterales</taxon>
        <taxon>Roseobacteraceae</taxon>
        <taxon>Sulfitobacter</taxon>
    </lineage>
</organism>
<evidence type="ECO:0000313" key="1">
    <source>
        <dbReference type="EMBL" id="SDW14626.1"/>
    </source>
</evidence>